<dbReference type="AlphaFoldDB" id="A0A3F3QFF8"/>
<protein>
    <recommendedName>
        <fullName evidence="4">C3H1-type domain-containing protein</fullName>
    </recommendedName>
</protein>
<name>A0A3F3QFF8_9EURO</name>
<organism evidence="2 3">
    <name type="scientific">Aspergillus welwitschiae</name>
    <dbReference type="NCBI Taxonomy" id="1341132"/>
    <lineage>
        <taxon>Eukaryota</taxon>
        <taxon>Fungi</taxon>
        <taxon>Dikarya</taxon>
        <taxon>Ascomycota</taxon>
        <taxon>Pezizomycotina</taxon>
        <taxon>Eurotiomycetes</taxon>
        <taxon>Eurotiomycetidae</taxon>
        <taxon>Eurotiales</taxon>
        <taxon>Aspergillaceae</taxon>
        <taxon>Aspergillus</taxon>
        <taxon>Aspergillus subgen. Circumdati</taxon>
    </lineage>
</organism>
<dbReference type="Proteomes" id="UP000253729">
    <property type="component" value="Unassembled WGS sequence"/>
</dbReference>
<dbReference type="GeneID" id="38138845"/>
<accession>A0A3F3QFF8</accession>
<feature type="chain" id="PRO_5017709059" description="C3H1-type domain-containing protein" evidence="1">
    <location>
        <begin position="16"/>
        <end position="337"/>
    </location>
</feature>
<feature type="signal peptide" evidence="1">
    <location>
        <begin position="1"/>
        <end position="15"/>
    </location>
</feature>
<evidence type="ECO:0000313" key="3">
    <source>
        <dbReference type="Proteomes" id="UP000253729"/>
    </source>
</evidence>
<evidence type="ECO:0000256" key="1">
    <source>
        <dbReference type="SAM" id="SignalP"/>
    </source>
</evidence>
<dbReference type="EMBL" id="KZ852034">
    <property type="protein sequence ID" value="RDH37983.1"/>
    <property type="molecule type" value="Genomic_DNA"/>
</dbReference>
<gene>
    <name evidence="2" type="ORF">BDQ94DRAFT_166213</name>
</gene>
<evidence type="ECO:0000313" key="2">
    <source>
        <dbReference type="EMBL" id="RDH37983.1"/>
    </source>
</evidence>
<keyword evidence="1" id="KW-0732">Signal</keyword>
<evidence type="ECO:0008006" key="4">
    <source>
        <dbReference type="Google" id="ProtNLM"/>
    </source>
</evidence>
<reference evidence="2 3" key="1">
    <citation type="submission" date="2018-07" db="EMBL/GenBank/DDBJ databases">
        <title>The genomes of Aspergillus section Nigri reveals drivers in fungal speciation.</title>
        <authorList>
            <consortium name="DOE Joint Genome Institute"/>
            <person name="Vesth T.C."/>
            <person name="Nybo J."/>
            <person name="Theobald S."/>
            <person name="Brandl J."/>
            <person name="Frisvad J.C."/>
            <person name="Nielsen K.F."/>
            <person name="Lyhne E.K."/>
            <person name="Kogle M.E."/>
            <person name="Kuo A."/>
            <person name="Riley R."/>
            <person name="Clum A."/>
            <person name="Nolan M."/>
            <person name="Lipzen A."/>
            <person name="Salamov A."/>
            <person name="Henrissat B."/>
            <person name="Wiebenga A."/>
            <person name="De vries R.P."/>
            <person name="Grigoriev I.V."/>
            <person name="Mortensen U.H."/>
            <person name="Andersen M.R."/>
            <person name="Baker S.E."/>
        </authorList>
    </citation>
    <scope>NUCLEOTIDE SEQUENCE [LARGE SCALE GENOMIC DNA]</scope>
    <source>
        <strain evidence="2 3">CBS 139.54b</strain>
    </source>
</reference>
<dbReference type="RefSeq" id="XP_026631005.1">
    <property type="nucleotide sequence ID" value="XM_026770489.1"/>
</dbReference>
<sequence>MVLVVMHLVVRSASAKLRKYYDDGDDDDDYDYDYSIKNKNDKQAAEKNQYQMKLITFILDQAGINNVLWGYIIERLLQEDIGTCIDYIVHDGMAEKACQTLLAAGFMPCRHGEQCWKTHNRDGPVAAAHVHIEETRLLGHDIPVAFWDKSSLLFAFPELPSSPPSSDDPYYMPIRIPWTYYDNTSQRPPLDLTPVRMIRPVKIVEALIWLVCRDRNPNERLERGWEREWQDVLESWVQKAPGLAEHGLFCRNELRPDFLPLWDYLCGGEDGQTRKQHRAHYLELQAKLRAEDALPRTPQPKRRTLKRLTQIIDYHSEMEYQKCLKRYSGNTPFLDDE</sequence>
<proteinExistence type="predicted"/>
<keyword evidence="3" id="KW-1185">Reference proteome</keyword>